<dbReference type="Pfam" id="PF19251">
    <property type="entry name" value="DUF5899"/>
    <property type="match status" value="1"/>
</dbReference>
<evidence type="ECO:0000313" key="3">
    <source>
        <dbReference type="EMBL" id="QHT21456.1"/>
    </source>
</evidence>
<organism evidence="3">
    <name type="scientific">viral metagenome</name>
    <dbReference type="NCBI Taxonomy" id="1070528"/>
    <lineage>
        <taxon>unclassified sequences</taxon>
        <taxon>metagenomes</taxon>
        <taxon>organismal metagenomes</taxon>
    </lineage>
</organism>
<feature type="domain" description="DUF5899" evidence="2">
    <location>
        <begin position="190"/>
        <end position="284"/>
    </location>
</feature>
<evidence type="ECO:0000256" key="1">
    <source>
        <dbReference type="SAM" id="MobiDB-lite"/>
    </source>
</evidence>
<reference evidence="3" key="1">
    <citation type="journal article" date="2020" name="Nature">
        <title>Giant virus diversity and host interactions through global metagenomics.</title>
        <authorList>
            <person name="Schulz F."/>
            <person name="Roux S."/>
            <person name="Paez-Espino D."/>
            <person name="Jungbluth S."/>
            <person name="Walsh D.A."/>
            <person name="Denef V.J."/>
            <person name="McMahon K.D."/>
            <person name="Konstantinidis K.T."/>
            <person name="Eloe-Fadrosh E.A."/>
            <person name="Kyrpides N.C."/>
            <person name="Woyke T."/>
        </authorList>
    </citation>
    <scope>NUCLEOTIDE SEQUENCE</scope>
    <source>
        <strain evidence="3">GVMAG-M-3300023174-92</strain>
    </source>
</reference>
<protein>
    <recommendedName>
        <fullName evidence="2">DUF5899 domain-containing protein</fullName>
    </recommendedName>
</protein>
<dbReference type="EMBL" id="MN739692">
    <property type="protein sequence ID" value="QHT21456.1"/>
    <property type="molecule type" value="Genomic_DNA"/>
</dbReference>
<dbReference type="InterPro" id="IPR045418">
    <property type="entry name" value="P2_DUF5899"/>
</dbReference>
<feature type="region of interest" description="Disordered" evidence="1">
    <location>
        <begin position="25"/>
        <end position="54"/>
    </location>
</feature>
<feature type="compositionally biased region" description="Basic and acidic residues" evidence="1">
    <location>
        <begin position="25"/>
        <end position="34"/>
    </location>
</feature>
<dbReference type="AlphaFoldDB" id="A0A6C0DWX4"/>
<accession>A0A6C0DWX4</accession>
<sequence>MEFLAPIAALTGLYFISSQDKKESFSERTGRYENKGLPNIDVPNRNYPEEYPQSDLTSELSVVNKYSGGGVFTDKYFNPNEAETLVRTSAMENSQMFSGEMPNANTTKYTSMTGEKVDAAYFNHQNMQPFFGSRQRTIRTDADVAESRLDNYTGAGSQTFRKSERAPLFSPQENYQWAFGAPNASDFYQSRVNSSNKMSNVKPFAEEHVGPGIGVGYGAEGFGGYNSGLMARDMYLDRGVDELRVANHQKASGLSLYGHEGPATSSVKSMGAIGDMQKNRVDRTFEMGPEHYMTTVGIATAPTCRGIDIMKEQGRENSMSYSGVAGSVNDGMYVDGEYMPSKHIDLGEVPIAPAYKKSATPMSENDYGSQSVAVYPNNRSANQQDTYFGAFGGAMGAVIAPLLDALRPSRRENTVGTLRPYQNPGSSISRTYMFDPNDCPATTTKETTECGKGHLFVDRNQSQGGTGYLVAGNQPITNNRMSQGDYMYVGAGSGAREPRTYDAEYRQRNNNTKSSTLASYTPSGNMGLFNSEIHMTAKPKDHVQKNSRAMDPTMPFQGPSVGFMGKQTGGPQSQSFNSGIQLDRSNPDMLSQLKGNPFAISHLNGL</sequence>
<proteinExistence type="predicted"/>
<evidence type="ECO:0000259" key="2">
    <source>
        <dbReference type="Pfam" id="PF19251"/>
    </source>
</evidence>
<name>A0A6C0DWX4_9ZZZZ</name>